<feature type="domain" description="Factor of DNA methylation 1-5/IDN2" evidence="2">
    <location>
        <begin position="79"/>
        <end position="209"/>
    </location>
</feature>
<evidence type="ECO:0000313" key="3">
    <source>
        <dbReference type="EMBL" id="KAJ4825294.1"/>
    </source>
</evidence>
<sequence>MDVEAQVYAGSDALLVAENEDLRKQLADQKNEKKEVKDEPINLLLRKERMSNIELQDARKELMMGFSEMSGRYGDIGVKRMGELDIRPFVEAMKRKYGGQDAEDRAFEISSSWEEYLRDPGWHSFKRITIAGQLHEVVDDEDNKLKKLKEDVGEGADNAVAKALMEMNEYNPSGRYPTSELWNYKQGRKASLAEGVSSVLKKLKSAKRRSGEWNWVALRNHLTPEEQGITTAMLYNNQVHYDRA</sequence>
<dbReference type="InterPro" id="IPR045177">
    <property type="entry name" value="FDM1-5/IDN2"/>
</dbReference>
<evidence type="ECO:0000259" key="2">
    <source>
        <dbReference type="Pfam" id="PF03469"/>
    </source>
</evidence>
<dbReference type="InterPro" id="IPR005379">
    <property type="entry name" value="FDM1-5/IDN2_XH"/>
</dbReference>
<name>A0A9Q0F726_9ROSI</name>
<gene>
    <name evidence="3" type="ORF">Tsubulata_012520</name>
</gene>
<reference evidence="3" key="2">
    <citation type="journal article" date="2023" name="Plants (Basel)">
        <title>Annotation of the Turnera subulata (Passifloraceae) Draft Genome Reveals the S-Locus Evolved after the Divergence of Turneroideae from Passifloroideae in a Stepwise Manner.</title>
        <authorList>
            <person name="Henning P.M."/>
            <person name="Roalson E.H."/>
            <person name="Mir W."/>
            <person name="McCubbin A.G."/>
            <person name="Shore J.S."/>
        </authorList>
    </citation>
    <scope>NUCLEOTIDE SEQUENCE</scope>
    <source>
        <strain evidence="3">F60SS</strain>
    </source>
</reference>
<evidence type="ECO:0000256" key="1">
    <source>
        <dbReference type="SAM" id="Coils"/>
    </source>
</evidence>
<dbReference type="AlphaFoldDB" id="A0A9Q0F726"/>
<accession>A0A9Q0F726</accession>
<keyword evidence="4" id="KW-1185">Reference proteome</keyword>
<dbReference type="PANTHER" id="PTHR21596:SF65">
    <property type="entry name" value="PROTEIN INVOLVED IN DE NOVO 2-RELATED"/>
    <property type="match status" value="1"/>
</dbReference>
<dbReference type="EMBL" id="JAKUCV010006953">
    <property type="protein sequence ID" value="KAJ4825294.1"/>
    <property type="molecule type" value="Genomic_DNA"/>
</dbReference>
<dbReference type="GO" id="GO:0080188">
    <property type="term" value="P:gene silencing by siRNA-directed DNA methylation"/>
    <property type="evidence" value="ECO:0007669"/>
    <property type="project" value="InterPro"/>
</dbReference>
<keyword evidence="1" id="KW-0175">Coiled coil</keyword>
<reference evidence="3" key="1">
    <citation type="submission" date="2022-02" db="EMBL/GenBank/DDBJ databases">
        <authorList>
            <person name="Henning P.M."/>
            <person name="McCubbin A.G."/>
            <person name="Shore J.S."/>
        </authorList>
    </citation>
    <scope>NUCLEOTIDE SEQUENCE</scope>
    <source>
        <strain evidence="3">F60SS</strain>
        <tissue evidence="3">Leaves</tissue>
    </source>
</reference>
<dbReference type="Proteomes" id="UP001141552">
    <property type="component" value="Unassembled WGS sequence"/>
</dbReference>
<comment type="caution">
    <text evidence="3">The sequence shown here is derived from an EMBL/GenBank/DDBJ whole genome shotgun (WGS) entry which is preliminary data.</text>
</comment>
<dbReference type="PANTHER" id="PTHR21596">
    <property type="entry name" value="RIBONUCLEASE P SUBUNIT P38"/>
    <property type="match status" value="1"/>
</dbReference>
<proteinExistence type="predicted"/>
<organism evidence="3 4">
    <name type="scientific">Turnera subulata</name>
    <dbReference type="NCBI Taxonomy" id="218843"/>
    <lineage>
        <taxon>Eukaryota</taxon>
        <taxon>Viridiplantae</taxon>
        <taxon>Streptophyta</taxon>
        <taxon>Embryophyta</taxon>
        <taxon>Tracheophyta</taxon>
        <taxon>Spermatophyta</taxon>
        <taxon>Magnoliopsida</taxon>
        <taxon>eudicotyledons</taxon>
        <taxon>Gunneridae</taxon>
        <taxon>Pentapetalae</taxon>
        <taxon>rosids</taxon>
        <taxon>fabids</taxon>
        <taxon>Malpighiales</taxon>
        <taxon>Passifloraceae</taxon>
        <taxon>Turnera</taxon>
    </lineage>
</organism>
<dbReference type="OrthoDB" id="1892195at2759"/>
<feature type="coiled-coil region" evidence="1">
    <location>
        <begin position="12"/>
        <end position="39"/>
    </location>
</feature>
<dbReference type="Pfam" id="PF03469">
    <property type="entry name" value="XH"/>
    <property type="match status" value="1"/>
</dbReference>
<evidence type="ECO:0000313" key="4">
    <source>
        <dbReference type="Proteomes" id="UP001141552"/>
    </source>
</evidence>
<protein>
    <recommendedName>
        <fullName evidence="2">Factor of DNA methylation 1-5/IDN2 domain-containing protein</fullName>
    </recommendedName>
</protein>